<accession>A0AB38YE00</accession>
<name>A0AB38YE00_9GAMM</name>
<gene>
    <name evidence="1" type="ORF">NFC81_12550</name>
</gene>
<dbReference type="AlphaFoldDB" id="A0AB38YE00"/>
<dbReference type="RefSeq" id="WP_304994818.1">
    <property type="nucleotide sequence ID" value="NZ_CP101717.1"/>
</dbReference>
<dbReference type="EMBL" id="CP101717">
    <property type="protein sequence ID" value="WLD57533.1"/>
    <property type="molecule type" value="Genomic_DNA"/>
</dbReference>
<reference evidence="1" key="1">
    <citation type="submission" date="2022-07" db="EMBL/GenBank/DDBJ databases">
        <title>Complete genome sequence of Salinispirillum sp. LH10-3-1 capable of multiple carbohydrate inversion isolated from a soda lake.</title>
        <authorList>
            <person name="Liu J."/>
            <person name="Zhai Y."/>
            <person name="Zhang H."/>
            <person name="Yang H."/>
            <person name="Qu J."/>
            <person name="Li J."/>
        </authorList>
    </citation>
    <scope>NUCLEOTIDE SEQUENCE</scope>
    <source>
        <strain evidence="1">LH 10-3-1</strain>
    </source>
</reference>
<evidence type="ECO:0000313" key="1">
    <source>
        <dbReference type="EMBL" id="WLD57533.1"/>
    </source>
</evidence>
<sequence>MALLVSTVALSVQAVAHECHTTTPVGSVQGNTVTLFQTIVEDWQVVRDRIAERGLWVDIEWLDAQASDVKTEMVSLRRTAQIEQRVVDRTGQQWDILWQLADHHGDCTEVRAEISWTQDDVSIPTGFEWWAPVQQNILRPD</sequence>
<proteinExistence type="predicted"/>
<organism evidence="1">
    <name type="scientific">Salinispirillum sp. LH 10-3-1</name>
    <dbReference type="NCBI Taxonomy" id="2952525"/>
    <lineage>
        <taxon>Bacteria</taxon>
        <taxon>Pseudomonadati</taxon>
        <taxon>Pseudomonadota</taxon>
        <taxon>Gammaproteobacteria</taxon>
        <taxon>Oceanospirillales</taxon>
        <taxon>Saccharospirillaceae</taxon>
        <taxon>Salinispirillum</taxon>
    </lineage>
</organism>
<protein>
    <submittedName>
        <fullName evidence="1">Uncharacterized protein</fullName>
    </submittedName>
</protein>